<gene>
    <name evidence="2" type="ORF">RFI_06503</name>
</gene>
<dbReference type="InterPro" id="IPR040341">
    <property type="entry name" value="GPATCH3"/>
</dbReference>
<feature type="non-terminal residue" evidence="2">
    <location>
        <position position="255"/>
    </location>
</feature>
<dbReference type="GO" id="GO:0045893">
    <property type="term" value="P:positive regulation of DNA-templated transcription"/>
    <property type="evidence" value="ECO:0007669"/>
    <property type="project" value="TreeGrafter"/>
</dbReference>
<dbReference type="Proteomes" id="UP000023152">
    <property type="component" value="Unassembled WGS sequence"/>
</dbReference>
<evidence type="ECO:0000256" key="1">
    <source>
        <dbReference type="SAM" id="MobiDB-lite"/>
    </source>
</evidence>
<proteinExistence type="predicted"/>
<evidence type="ECO:0000313" key="2">
    <source>
        <dbReference type="EMBL" id="ETO30620.1"/>
    </source>
</evidence>
<dbReference type="GO" id="GO:0039536">
    <property type="term" value="P:negative regulation of RIG-I signaling pathway"/>
    <property type="evidence" value="ECO:0007669"/>
    <property type="project" value="InterPro"/>
</dbReference>
<keyword evidence="3" id="KW-1185">Reference proteome</keyword>
<protein>
    <submittedName>
        <fullName evidence="2">Uncharacterized protein</fullName>
    </submittedName>
</protein>
<feature type="region of interest" description="Disordered" evidence="1">
    <location>
        <begin position="69"/>
        <end position="94"/>
    </location>
</feature>
<comment type="caution">
    <text evidence="2">The sequence shown here is derived from an EMBL/GenBank/DDBJ whole genome shotgun (WGS) entry which is preliminary data.</text>
</comment>
<name>X6NWC8_RETFI</name>
<dbReference type="EMBL" id="ASPP01005397">
    <property type="protein sequence ID" value="ETO30620.1"/>
    <property type="molecule type" value="Genomic_DNA"/>
</dbReference>
<sequence length="255" mass="29319">MAGGGERGMLFVEISGIPLSFGARDLRFYFTSYVEREKFALFHFKKRALHSPKTKTLYSKTECVEMKTKDEKPTSSKEKKGEKREEEKKVSNDASKQKKKEKCNCCLIQLKKEADIEPFLANRFVCLLKNFKHSQGNNKNEKCYIDLVSSKDSLSLLCTLSVLRYKSEDGVTLAKSDDIWTWMSELRPPSFISNGNVGTPTKVIIRNYRKGMVPNGLLQMLNIHSQSIHFSDNPISDGRYHSSRYYHCARKQHVQ</sequence>
<reference evidence="2 3" key="1">
    <citation type="journal article" date="2013" name="Curr. Biol.">
        <title>The Genome of the Foraminiferan Reticulomyxa filosa.</title>
        <authorList>
            <person name="Glockner G."/>
            <person name="Hulsmann N."/>
            <person name="Schleicher M."/>
            <person name="Noegel A.A."/>
            <person name="Eichinger L."/>
            <person name="Gallinger C."/>
            <person name="Pawlowski J."/>
            <person name="Sierra R."/>
            <person name="Euteneuer U."/>
            <person name="Pillet L."/>
            <person name="Moustafa A."/>
            <person name="Platzer M."/>
            <person name="Groth M."/>
            <person name="Szafranski K."/>
            <person name="Schliwa M."/>
        </authorList>
    </citation>
    <scope>NUCLEOTIDE SEQUENCE [LARGE SCALE GENOMIC DNA]</scope>
</reference>
<dbReference type="PANTHER" id="PTHR14390:SF2">
    <property type="entry name" value="G PATCH DOMAIN-CONTAINING PROTEIN 3"/>
    <property type="match status" value="1"/>
</dbReference>
<organism evidence="2 3">
    <name type="scientific">Reticulomyxa filosa</name>
    <dbReference type="NCBI Taxonomy" id="46433"/>
    <lineage>
        <taxon>Eukaryota</taxon>
        <taxon>Sar</taxon>
        <taxon>Rhizaria</taxon>
        <taxon>Retaria</taxon>
        <taxon>Foraminifera</taxon>
        <taxon>Monothalamids</taxon>
        <taxon>Reticulomyxidae</taxon>
        <taxon>Reticulomyxa</taxon>
    </lineage>
</organism>
<dbReference type="GO" id="GO:0032480">
    <property type="term" value="P:negative regulation of type I interferon production"/>
    <property type="evidence" value="ECO:0007669"/>
    <property type="project" value="InterPro"/>
</dbReference>
<accession>X6NWC8</accession>
<dbReference type="PANTHER" id="PTHR14390">
    <property type="entry name" value="G PATCH DOMAIN CONTAINING PROTEIN 3"/>
    <property type="match status" value="1"/>
</dbReference>
<evidence type="ECO:0000313" key="3">
    <source>
        <dbReference type="Proteomes" id="UP000023152"/>
    </source>
</evidence>
<feature type="compositionally biased region" description="Basic and acidic residues" evidence="1">
    <location>
        <begin position="69"/>
        <end position="91"/>
    </location>
</feature>
<dbReference type="AlphaFoldDB" id="X6NWC8"/>
<dbReference type="OrthoDB" id="5842926at2759"/>